<accession>A0A8K0MPR8</accession>
<comment type="caution">
    <text evidence="1">The sequence shown here is derived from an EMBL/GenBank/DDBJ whole genome shotgun (WGS) entry which is preliminary data.</text>
</comment>
<dbReference type="Proteomes" id="UP000796880">
    <property type="component" value="Unassembled WGS sequence"/>
</dbReference>
<evidence type="ECO:0000313" key="1">
    <source>
        <dbReference type="EMBL" id="KAF3453488.1"/>
    </source>
</evidence>
<evidence type="ECO:0000313" key="2">
    <source>
        <dbReference type="Proteomes" id="UP000796880"/>
    </source>
</evidence>
<dbReference type="EMBL" id="VOIH02000002">
    <property type="protein sequence ID" value="KAF3453488.1"/>
    <property type="molecule type" value="Genomic_DNA"/>
</dbReference>
<gene>
    <name evidence="1" type="ORF">FNV43_RR03928</name>
</gene>
<organism evidence="1 2">
    <name type="scientific">Rhamnella rubrinervis</name>
    <dbReference type="NCBI Taxonomy" id="2594499"/>
    <lineage>
        <taxon>Eukaryota</taxon>
        <taxon>Viridiplantae</taxon>
        <taxon>Streptophyta</taxon>
        <taxon>Embryophyta</taxon>
        <taxon>Tracheophyta</taxon>
        <taxon>Spermatophyta</taxon>
        <taxon>Magnoliopsida</taxon>
        <taxon>eudicotyledons</taxon>
        <taxon>Gunneridae</taxon>
        <taxon>Pentapetalae</taxon>
        <taxon>rosids</taxon>
        <taxon>fabids</taxon>
        <taxon>Rosales</taxon>
        <taxon>Rhamnaceae</taxon>
        <taxon>rhamnoid group</taxon>
        <taxon>Rhamneae</taxon>
        <taxon>Rhamnella</taxon>
    </lineage>
</organism>
<name>A0A8K0MPR8_9ROSA</name>
<keyword evidence="2" id="KW-1185">Reference proteome</keyword>
<proteinExistence type="predicted"/>
<protein>
    <submittedName>
        <fullName evidence="1">Uncharacterized protein</fullName>
    </submittedName>
</protein>
<reference evidence="1" key="1">
    <citation type="submission" date="2020-03" db="EMBL/GenBank/DDBJ databases">
        <title>A high-quality chromosome-level genome assembly of a woody plant with both climbing and erect habits, Rhamnella rubrinervis.</title>
        <authorList>
            <person name="Lu Z."/>
            <person name="Yang Y."/>
            <person name="Zhu X."/>
            <person name="Sun Y."/>
        </authorList>
    </citation>
    <scope>NUCLEOTIDE SEQUENCE</scope>
    <source>
        <strain evidence="1">BYM</strain>
        <tissue evidence="1">Leaf</tissue>
    </source>
</reference>
<dbReference type="AlphaFoldDB" id="A0A8K0MPR8"/>
<sequence>MRCVLRPQYKQAMTLQRHHQLWKTALWAMSPSMKLLAKNKATEVHTKEAMNDWVIESKIHWKHYDGGSTSKCMQIVSKLTPSDCQWNFVVTLKCLYLVTKNWSRCTAIIINDPVYACTDIGKRGCVDMVVRTEGEVVLS</sequence>